<dbReference type="GO" id="GO:0071555">
    <property type="term" value="P:cell wall organization"/>
    <property type="evidence" value="ECO:0007669"/>
    <property type="project" value="UniProtKB-KW"/>
</dbReference>
<organism evidence="7 8">
    <name type="scientific">Candidatus Roizmanbacteria bacterium GW2011_GWA1_41_13</name>
    <dbReference type="NCBI Taxonomy" id="1618474"/>
    <lineage>
        <taxon>Bacteria</taxon>
        <taxon>Candidatus Roizmaniibacteriota</taxon>
    </lineage>
</organism>
<dbReference type="GO" id="GO:0009252">
    <property type="term" value="P:peptidoglycan biosynthetic process"/>
    <property type="evidence" value="ECO:0007669"/>
    <property type="project" value="UniProtKB-KW"/>
</dbReference>
<dbReference type="PANTHER" id="PTHR36174:SF1">
    <property type="entry name" value="LIPID II:GLYCINE GLYCYLTRANSFERASE"/>
    <property type="match status" value="1"/>
</dbReference>
<dbReference type="Proteomes" id="UP000034961">
    <property type="component" value="Unassembled WGS sequence"/>
</dbReference>
<dbReference type="InterPro" id="IPR050644">
    <property type="entry name" value="PG_Glycine_Bridge_Synth"/>
</dbReference>
<keyword evidence="2" id="KW-0808">Transferase</keyword>
<dbReference type="EMBL" id="LCAN01000023">
    <property type="protein sequence ID" value="KKR92809.1"/>
    <property type="molecule type" value="Genomic_DNA"/>
</dbReference>
<keyword evidence="6" id="KW-0961">Cell wall biogenesis/degradation</keyword>
<evidence type="ECO:0000256" key="6">
    <source>
        <dbReference type="ARBA" id="ARBA00023316"/>
    </source>
</evidence>
<dbReference type="PANTHER" id="PTHR36174">
    <property type="entry name" value="LIPID II:GLYCINE GLYCYLTRANSFERASE"/>
    <property type="match status" value="1"/>
</dbReference>
<reference evidence="7 8" key="1">
    <citation type="journal article" date="2015" name="Nature">
        <title>rRNA introns, odd ribosomes, and small enigmatic genomes across a large radiation of phyla.</title>
        <authorList>
            <person name="Brown C.T."/>
            <person name="Hug L.A."/>
            <person name="Thomas B.C."/>
            <person name="Sharon I."/>
            <person name="Castelle C.J."/>
            <person name="Singh A."/>
            <person name="Wilkins M.J."/>
            <person name="Williams K.H."/>
            <person name="Banfield J.F."/>
        </authorList>
    </citation>
    <scope>NUCLEOTIDE SEQUENCE [LARGE SCALE GENOMIC DNA]</scope>
</reference>
<evidence type="ECO:0000256" key="5">
    <source>
        <dbReference type="ARBA" id="ARBA00023315"/>
    </source>
</evidence>
<evidence type="ECO:0000313" key="8">
    <source>
        <dbReference type="Proteomes" id="UP000034961"/>
    </source>
</evidence>
<accession>A0A0G0UVN4</accession>
<keyword evidence="5" id="KW-0012">Acyltransferase</keyword>
<evidence type="ECO:0000256" key="4">
    <source>
        <dbReference type="ARBA" id="ARBA00022984"/>
    </source>
</evidence>
<dbReference type="SUPFAM" id="SSF55729">
    <property type="entry name" value="Acyl-CoA N-acyltransferases (Nat)"/>
    <property type="match status" value="2"/>
</dbReference>
<comment type="similarity">
    <text evidence="1">Belongs to the FemABX family.</text>
</comment>
<dbReference type="InterPro" id="IPR003447">
    <property type="entry name" value="FEMABX"/>
</dbReference>
<dbReference type="GO" id="GO:0008360">
    <property type="term" value="P:regulation of cell shape"/>
    <property type="evidence" value="ECO:0007669"/>
    <property type="project" value="UniProtKB-KW"/>
</dbReference>
<evidence type="ECO:0000256" key="2">
    <source>
        <dbReference type="ARBA" id="ARBA00022679"/>
    </source>
</evidence>
<evidence type="ECO:0000256" key="3">
    <source>
        <dbReference type="ARBA" id="ARBA00022960"/>
    </source>
</evidence>
<sequence length="318" mass="37022">MNNLPLHPLQSPEWGAFRKRTGVEVVSVAPGFQMTLHPLPKLPFTIGYIPKSSLPDENILKKLAEVGKEKKCIFIKLEPNVLKNPNYEVQSTNYELRNSPHPLFTKYSFQLDLTQTEEQLLKNMKPKTRYNIKIAQKHNVIVREETSDEDFEQYIALSKKTWQRKGFRAHGEDYHRKMWEIMHKADIAHLLIAYYQPHETAGQIPLVAWILFLYKDVLYYPYGASSDQYKQTMASNLIMWEAMKWGKKHGAKLFDLWGALGPNPDPNHSWYGFHRFKEGYGGELVEFVGSYDLVINPLLYSVYNVLYPLRQKLLGLSD</sequence>
<keyword evidence="4" id="KW-0573">Peptidoglycan synthesis</keyword>
<comment type="caution">
    <text evidence="7">The sequence shown here is derived from an EMBL/GenBank/DDBJ whole genome shotgun (WGS) entry which is preliminary data.</text>
</comment>
<dbReference type="Gene3D" id="3.40.630.30">
    <property type="match status" value="1"/>
</dbReference>
<keyword evidence="3" id="KW-0133">Cell shape</keyword>
<dbReference type="AlphaFoldDB" id="A0A0G0UVN4"/>
<proteinExistence type="inferred from homology"/>
<dbReference type="Pfam" id="PF02388">
    <property type="entry name" value="FemAB"/>
    <property type="match status" value="2"/>
</dbReference>
<name>A0A0G0UVN4_9BACT</name>
<evidence type="ECO:0000256" key="1">
    <source>
        <dbReference type="ARBA" id="ARBA00009943"/>
    </source>
</evidence>
<evidence type="ECO:0000313" key="7">
    <source>
        <dbReference type="EMBL" id="KKR92809.1"/>
    </source>
</evidence>
<protein>
    <submittedName>
        <fullName evidence="7">FemAB family protein</fullName>
    </submittedName>
</protein>
<dbReference type="InterPro" id="IPR016181">
    <property type="entry name" value="Acyl_CoA_acyltransferase"/>
</dbReference>
<gene>
    <name evidence="7" type="ORF">UU41_C0023G0011</name>
</gene>
<dbReference type="GO" id="GO:0016755">
    <property type="term" value="F:aminoacyltransferase activity"/>
    <property type="evidence" value="ECO:0007669"/>
    <property type="project" value="InterPro"/>
</dbReference>
<dbReference type="PROSITE" id="PS51191">
    <property type="entry name" value="FEMABX"/>
    <property type="match status" value="1"/>
</dbReference>